<gene>
    <name evidence="8" type="ORF">PYX00_005884</name>
</gene>
<dbReference type="Pfam" id="PF00170">
    <property type="entry name" value="bZIP_1"/>
    <property type="match status" value="1"/>
</dbReference>
<dbReference type="CDD" id="cd14696">
    <property type="entry name" value="bZIP_Jun"/>
    <property type="match status" value="1"/>
</dbReference>
<evidence type="ECO:0000256" key="5">
    <source>
        <dbReference type="SAM" id="Coils"/>
    </source>
</evidence>
<feature type="compositionally biased region" description="Polar residues" evidence="6">
    <location>
        <begin position="1"/>
        <end position="18"/>
    </location>
</feature>
<dbReference type="InterPro" id="IPR046347">
    <property type="entry name" value="bZIP_sf"/>
</dbReference>
<name>A0AAW2HSY5_9NEOP</name>
<dbReference type="InterPro" id="IPR004827">
    <property type="entry name" value="bZIP"/>
</dbReference>
<keyword evidence="4" id="KW-0804">Transcription</keyword>
<dbReference type="GO" id="GO:0005634">
    <property type="term" value="C:nucleus"/>
    <property type="evidence" value="ECO:0007669"/>
    <property type="project" value="UniProtKB-ARBA"/>
</dbReference>
<dbReference type="Gene3D" id="1.20.5.170">
    <property type="match status" value="1"/>
</dbReference>
<evidence type="ECO:0000256" key="2">
    <source>
        <dbReference type="ARBA" id="ARBA00023015"/>
    </source>
</evidence>
<feature type="domain" description="BZIP" evidence="7">
    <location>
        <begin position="110"/>
        <end position="173"/>
    </location>
</feature>
<keyword evidence="3" id="KW-0238">DNA-binding</keyword>
<dbReference type="PROSITE" id="PS00036">
    <property type="entry name" value="BZIP_BASIC"/>
    <property type="match status" value="1"/>
</dbReference>
<evidence type="ECO:0000313" key="8">
    <source>
        <dbReference type="EMBL" id="KAL0273140.1"/>
    </source>
</evidence>
<feature type="coiled-coil region" evidence="5">
    <location>
        <begin position="108"/>
        <end position="162"/>
    </location>
</feature>
<dbReference type="PANTHER" id="PTHR11462">
    <property type="entry name" value="JUN TRANSCRIPTION FACTOR-RELATED"/>
    <property type="match status" value="1"/>
</dbReference>
<evidence type="ECO:0000256" key="4">
    <source>
        <dbReference type="ARBA" id="ARBA00023163"/>
    </source>
</evidence>
<accession>A0AAW2HSY5</accession>
<evidence type="ECO:0000256" key="6">
    <source>
        <dbReference type="SAM" id="MobiDB-lite"/>
    </source>
</evidence>
<evidence type="ECO:0000259" key="7">
    <source>
        <dbReference type="PROSITE" id="PS50217"/>
    </source>
</evidence>
<dbReference type="PRINTS" id="PR00043">
    <property type="entry name" value="LEUZIPPRJUN"/>
</dbReference>
<dbReference type="GO" id="GO:0000978">
    <property type="term" value="F:RNA polymerase II cis-regulatory region sequence-specific DNA binding"/>
    <property type="evidence" value="ECO:0007669"/>
    <property type="project" value="TreeGrafter"/>
</dbReference>
<evidence type="ECO:0000256" key="1">
    <source>
        <dbReference type="ARBA" id="ARBA00006882"/>
    </source>
</evidence>
<comment type="caution">
    <text evidence="8">The sequence shown here is derived from an EMBL/GenBank/DDBJ whole genome shotgun (WGS) entry which is preliminary data.</text>
</comment>
<dbReference type="GO" id="GO:0051726">
    <property type="term" value="P:regulation of cell cycle"/>
    <property type="evidence" value="ECO:0007669"/>
    <property type="project" value="TreeGrafter"/>
</dbReference>
<dbReference type="GO" id="GO:0042127">
    <property type="term" value="P:regulation of cell population proliferation"/>
    <property type="evidence" value="ECO:0007669"/>
    <property type="project" value="TreeGrafter"/>
</dbReference>
<organism evidence="8">
    <name type="scientific">Menopon gallinae</name>
    <name type="common">poultry shaft louse</name>
    <dbReference type="NCBI Taxonomy" id="328185"/>
    <lineage>
        <taxon>Eukaryota</taxon>
        <taxon>Metazoa</taxon>
        <taxon>Ecdysozoa</taxon>
        <taxon>Arthropoda</taxon>
        <taxon>Hexapoda</taxon>
        <taxon>Insecta</taxon>
        <taxon>Pterygota</taxon>
        <taxon>Neoptera</taxon>
        <taxon>Paraneoptera</taxon>
        <taxon>Psocodea</taxon>
        <taxon>Troctomorpha</taxon>
        <taxon>Phthiraptera</taxon>
        <taxon>Amblycera</taxon>
        <taxon>Menoponidae</taxon>
        <taxon>Menopon</taxon>
    </lineage>
</organism>
<keyword evidence="2" id="KW-0805">Transcription regulation</keyword>
<dbReference type="GO" id="GO:0000981">
    <property type="term" value="F:DNA-binding transcription factor activity, RNA polymerase II-specific"/>
    <property type="evidence" value="ECO:0007669"/>
    <property type="project" value="TreeGrafter"/>
</dbReference>
<proteinExistence type="inferred from homology"/>
<sequence length="184" mass="21027">MQQSNLGDATPTPTSSQKLFPRYQQPDNYAPQFAEALNGLLSGDMNRAAVDISDSSNNNSIGYGDLNAAHVKSFASSLTSYPQLGIVIKDEPQPVFSEPVSQIDVDPQERLKLERKRYRNRMAASKCRRRKLERIAKLEDKVKILKGENNELSEYLMKLRDDVYYLKKQVMDHVNRGCHIMRYT</sequence>
<comment type="similarity">
    <text evidence="1">Belongs to the bZIP family. Jun subfamily.</text>
</comment>
<feature type="region of interest" description="Disordered" evidence="6">
    <location>
        <begin position="1"/>
        <end position="25"/>
    </location>
</feature>
<reference evidence="8" key="1">
    <citation type="journal article" date="2024" name="Gigascience">
        <title>Chromosome-level genome of the poultry shaft louse Menopon gallinae provides insight into the host-switching and adaptive evolution of parasitic lice.</title>
        <authorList>
            <person name="Xu Y."/>
            <person name="Ma L."/>
            <person name="Liu S."/>
            <person name="Liang Y."/>
            <person name="Liu Q."/>
            <person name="He Z."/>
            <person name="Tian L."/>
            <person name="Duan Y."/>
            <person name="Cai W."/>
            <person name="Li H."/>
            <person name="Song F."/>
        </authorList>
    </citation>
    <scope>NUCLEOTIDE SEQUENCE</scope>
    <source>
        <strain evidence="8">Cailab_2023a</strain>
    </source>
</reference>
<dbReference type="FunFam" id="1.20.5.170:FF:000012">
    <property type="entry name" value="Putative transcription factor AP-1"/>
    <property type="match status" value="1"/>
</dbReference>
<dbReference type="GO" id="GO:0005667">
    <property type="term" value="C:transcription regulator complex"/>
    <property type="evidence" value="ECO:0007669"/>
    <property type="project" value="TreeGrafter"/>
</dbReference>
<dbReference type="PROSITE" id="PS50217">
    <property type="entry name" value="BZIP"/>
    <property type="match status" value="1"/>
</dbReference>
<dbReference type="SMART" id="SM00338">
    <property type="entry name" value="BRLZ"/>
    <property type="match status" value="1"/>
</dbReference>
<keyword evidence="5" id="KW-0175">Coiled coil</keyword>
<protein>
    <recommendedName>
        <fullName evidence="7">BZIP domain-containing protein</fullName>
    </recommendedName>
</protein>
<dbReference type="EMBL" id="JARGDH010000003">
    <property type="protein sequence ID" value="KAL0273140.1"/>
    <property type="molecule type" value="Genomic_DNA"/>
</dbReference>
<dbReference type="InterPro" id="IPR050946">
    <property type="entry name" value="AP-1_TF_bZIP"/>
</dbReference>
<dbReference type="InterPro" id="IPR002112">
    <property type="entry name" value="Leuzip_Jun"/>
</dbReference>
<dbReference type="AlphaFoldDB" id="A0AAW2HSY5"/>
<dbReference type="SUPFAM" id="SSF57959">
    <property type="entry name" value="Leucine zipper domain"/>
    <property type="match status" value="1"/>
</dbReference>
<evidence type="ECO:0000256" key="3">
    <source>
        <dbReference type="ARBA" id="ARBA00023125"/>
    </source>
</evidence>
<dbReference type="PANTHER" id="PTHR11462:SF35">
    <property type="entry name" value="TRANSCRIPTION FACTOR JRA"/>
    <property type="match status" value="1"/>
</dbReference>